<dbReference type="InterPro" id="IPR000600">
    <property type="entry name" value="ROK"/>
</dbReference>
<evidence type="ECO:0000313" key="3">
    <source>
        <dbReference type="Proteomes" id="UP000286773"/>
    </source>
</evidence>
<comment type="caution">
    <text evidence="2">The sequence shown here is derived from an EMBL/GenBank/DDBJ whole genome shotgun (WGS) entry which is preliminary data.</text>
</comment>
<comment type="similarity">
    <text evidence="1">Belongs to the ROK (NagC/XylR) family.</text>
</comment>
<gene>
    <name evidence="2" type="ORF">CBF27_00625</name>
</gene>
<dbReference type="SUPFAM" id="SSF53067">
    <property type="entry name" value="Actin-like ATPase domain"/>
    <property type="match status" value="1"/>
</dbReference>
<protein>
    <recommendedName>
        <fullName evidence="4">N-acetylmannosamine kinase</fullName>
    </recommendedName>
</protein>
<dbReference type="PANTHER" id="PTHR18964">
    <property type="entry name" value="ROK (REPRESSOR, ORF, KINASE) FAMILY"/>
    <property type="match status" value="1"/>
</dbReference>
<dbReference type="OrthoDB" id="9795247at2"/>
<dbReference type="Gene3D" id="3.30.420.40">
    <property type="match status" value="2"/>
</dbReference>
<organism evidence="2 3">
    <name type="scientific">Vagococcus acidifermentans</name>
    <dbReference type="NCBI Taxonomy" id="564710"/>
    <lineage>
        <taxon>Bacteria</taxon>
        <taxon>Bacillati</taxon>
        <taxon>Bacillota</taxon>
        <taxon>Bacilli</taxon>
        <taxon>Lactobacillales</taxon>
        <taxon>Enterococcaceae</taxon>
        <taxon>Vagococcus</taxon>
    </lineage>
</organism>
<proteinExistence type="inferred from homology"/>
<dbReference type="Pfam" id="PF00480">
    <property type="entry name" value="ROK"/>
    <property type="match status" value="1"/>
</dbReference>
<reference evidence="2 3" key="1">
    <citation type="submission" date="2017-05" db="EMBL/GenBank/DDBJ databases">
        <title>Vagococcus spp. assemblies.</title>
        <authorList>
            <person name="Gulvik C.A."/>
        </authorList>
    </citation>
    <scope>NUCLEOTIDE SEQUENCE [LARGE SCALE GENOMIC DNA]</scope>
    <source>
        <strain evidence="2 3">LMG 24798</strain>
    </source>
</reference>
<keyword evidence="3" id="KW-1185">Reference proteome</keyword>
<dbReference type="RefSeq" id="WP_126811333.1">
    <property type="nucleotide sequence ID" value="NZ_NGKC01000001.1"/>
</dbReference>
<dbReference type="Proteomes" id="UP000286773">
    <property type="component" value="Unassembled WGS sequence"/>
</dbReference>
<dbReference type="InterPro" id="IPR043129">
    <property type="entry name" value="ATPase_NBD"/>
</dbReference>
<dbReference type="AlphaFoldDB" id="A0A430B2H0"/>
<dbReference type="PANTHER" id="PTHR18964:SF170">
    <property type="entry name" value="SUGAR KINASE"/>
    <property type="match status" value="1"/>
</dbReference>
<evidence type="ECO:0000313" key="2">
    <source>
        <dbReference type="EMBL" id="RSU14524.1"/>
    </source>
</evidence>
<evidence type="ECO:0000256" key="1">
    <source>
        <dbReference type="ARBA" id="ARBA00006479"/>
    </source>
</evidence>
<dbReference type="EMBL" id="NGKC01000001">
    <property type="protein sequence ID" value="RSU14524.1"/>
    <property type="molecule type" value="Genomic_DNA"/>
</dbReference>
<name>A0A430B2H0_9ENTE</name>
<evidence type="ECO:0008006" key="4">
    <source>
        <dbReference type="Google" id="ProtNLM"/>
    </source>
</evidence>
<accession>A0A430B2H0</accession>
<dbReference type="CDD" id="cd24152">
    <property type="entry name" value="ASKHA_NBD_ROK-like"/>
    <property type="match status" value="1"/>
</dbReference>
<sequence length="297" mass="32304">MYFVIDIGGSSVKYGVWQEDKLTAAGNFPTPATWDALKHEFIRIWRDLSARFDGIHAVGVSVPGVPRQEEGMIGGASSVAYLHEVPFAAELTELFSLPVWMENDAKCAALAEITYGAAKRMHNALFVIIGTGIGGTLLIDGKILRGHHLFGGEFGMMLINGRDEWAKLGSAVHMARKVSLLKGLPENAYSGEQVFQLAEAGDAVSEKAVEELYHALAVGIYNLQYIIDPEAIVIGGGISEHPDLIANIERHLREIMTYGQRSPLFPQLKTCQFGSEANLIGAAVYCGQQNAEKKETT</sequence>